<dbReference type="InterPro" id="IPR036894">
    <property type="entry name" value="YbaB-like_sf"/>
</dbReference>
<dbReference type="AlphaFoldDB" id="A0A9X3SWS2"/>
<evidence type="ECO:0000313" key="3">
    <source>
        <dbReference type="Proteomes" id="UP001145799"/>
    </source>
</evidence>
<sequence>MDNPFANIRGPEDARAALADWKERADQRAADAIAASEAVQAVTAIGADDNGIVNVKLDSSGAIVQVAFSPDIRRLQPIHLERQFMQAYNNAGQALLQAAKVAVEERLSPGSPTAKALVDSIKMRFPEREAEA</sequence>
<accession>A0A9X3SWS2</accession>
<proteinExistence type="predicted"/>
<name>A0A9X3SWS2_9ACTN</name>
<gene>
    <name evidence="2" type="ORF">J2S69_002987</name>
    <name evidence="1" type="ORF">O2L01_04835</name>
</gene>
<evidence type="ECO:0000313" key="4">
    <source>
        <dbReference type="Proteomes" id="UP001183604"/>
    </source>
</evidence>
<dbReference type="RefSeq" id="WP_270120732.1">
    <property type="nucleotide sequence ID" value="NZ_BAAAOM010000004.1"/>
</dbReference>
<dbReference type="EMBL" id="JAPZVQ010000002">
    <property type="protein sequence ID" value="MDA1384301.1"/>
    <property type="molecule type" value="Genomic_DNA"/>
</dbReference>
<dbReference type="Gene3D" id="3.30.1310.10">
    <property type="entry name" value="Nucleoid-associated protein YbaB-like domain"/>
    <property type="match status" value="1"/>
</dbReference>
<dbReference type="GO" id="GO:0003677">
    <property type="term" value="F:DNA binding"/>
    <property type="evidence" value="ECO:0007669"/>
    <property type="project" value="UniProtKB-KW"/>
</dbReference>
<dbReference type="SUPFAM" id="SSF82607">
    <property type="entry name" value="YbaB-like"/>
    <property type="match status" value="1"/>
</dbReference>
<dbReference type="EMBL" id="JAVDYD010000001">
    <property type="protein sequence ID" value="MDR7339268.1"/>
    <property type="molecule type" value="Genomic_DNA"/>
</dbReference>
<keyword evidence="2" id="KW-0238">DNA-binding</keyword>
<evidence type="ECO:0000313" key="2">
    <source>
        <dbReference type="EMBL" id="MDR7339268.1"/>
    </source>
</evidence>
<keyword evidence="4" id="KW-1185">Reference proteome</keyword>
<dbReference type="Proteomes" id="UP001183604">
    <property type="component" value="Unassembled WGS sequence"/>
</dbReference>
<organism evidence="1 3">
    <name type="scientific">Glycomyces lechevalierae</name>
    <dbReference type="NCBI Taxonomy" id="256034"/>
    <lineage>
        <taxon>Bacteria</taxon>
        <taxon>Bacillati</taxon>
        <taxon>Actinomycetota</taxon>
        <taxon>Actinomycetes</taxon>
        <taxon>Glycomycetales</taxon>
        <taxon>Glycomycetaceae</taxon>
        <taxon>Glycomyces</taxon>
    </lineage>
</organism>
<comment type="caution">
    <text evidence="1">The sequence shown here is derived from an EMBL/GenBank/DDBJ whole genome shotgun (WGS) entry which is preliminary data.</text>
</comment>
<dbReference type="Proteomes" id="UP001145799">
    <property type="component" value="Unassembled WGS sequence"/>
</dbReference>
<protein>
    <submittedName>
        <fullName evidence="2">DNA-binding protein YbaB</fullName>
    </submittedName>
</protein>
<evidence type="ECO:0000313" key="1">
    <source>
        <dbReference type="EMBL" id="MDA1384301.1"/>
    </source>
</evidence>
<reference evidence="2 4" key="2">
    <citation type="submission" date="2023-07" db="EMBL/GenBank/DDBJ databases">
        <title>Sequencing the genomes of 1000 actinobacteria strains.</title>
        <authorList>
            <person name="Klenk H.-P."/>
        </authorList>
    </citation>
    <scope>NUCLEOTIDE SEQUENCE [LARGE SCALE GENOMIC DNA]</scope>
    <source>
        <strain evidence="2 4">DSM 44724</strain>
    </source>
</reference>
<reference evidence="1" key="1">
    <citation type="submission" date="2022-12" db="EMBL/GenBank/DDBJ databases">
        <title>Gycomyces niveus sp.nov., a novel actinomycete isolated from soil in Shouguang.</title>
        <authorList>
            <person name="Yang X."/>
        </authorList>
    </citation>
    <scope>NUCLEOTIDE SEQUENCE</scope>
    <source>
        <strain evidence="1">DSM 44724</strain>
    </source>
</reference>